<dbReference type="SUPFAM" id="SSF55890">
    <property type="entry name" value="Sporulation response regulatory protein Spo0B"/>
    <property type="match status" value="1"/>
</dbReference>
<dbReference type="InterPro" id="IPR032834">
    <property type="entry name" value="NatK-like_C"/>
</dbReference>
<dbReference type="Proteomes" id="UP000266482">
    <property type="component" value="Unassembled WGS sequence"/>
</dbReference>
<dbReference type="Pfam" id="PF14501">
    <property type="entry name" value="HATPase_c_5"/>
    <property type="match status" value="1"/>
</dbReference>
<keyword evidence="3" id="KW-0418">Kinase</keyword>
<dbReference type="InterPro" id="IPR039506">
    <property type="entry name" value="SPOB_a"/>
</dbReference>
<dbReference type="Pfam" id="PF14689">
    <property type="entry name" value="SPOB_a"/>
    <property type="match status" value="1"/>
</dbReference>
<reference evidence="7 8" key="1">
    <citation type="submission" date="2018-09" db="EMBL/GenBank/DDBJ databases">
        <title>Paenibacillus aracenensis nov. sp. isolated from a cave in southern Spain.</title>
        <authorList>
            <person name="Jurado V."/>
            <person name="Gutierrez-Patricio S."/>
            <person name="Gonzalez-Pimentel J.L."/>
            <person name="Miller A.Z."/>
            <person name="Laiz L."/>
            <person name="Saiz-Jimenez C."/>
        </authorList>
    </citation>
    <scope>NUCLEOTIDE SEQUENCE [LARGE SCALE GENOMIC DNA]</scope>
    <source>
        <strain evidence="7 8">DSM 22867</strain>
    </source>
</reference>
<keyword evidence="2" id="KW-0808">Transferase</keyword>
<feature type="domain" description="Sensor histidine kinase NatK-like C-terminal" evidence="5">
    <location>
        <begin position="330"/>
        <end position="436"/>
    </location>
</feature>
<dbReference type="InterPro" id="IPR016120">
    <property type="entry name" value="Sig_transdc_His_kin_SpoOB"/>
</dbReference>
<feature type="domain" description="SpoOB alpha-helical" evidence="6">
    <location>
        <begin position="236"/>
        <end position="287"/>
    </location>
</feature>
<sequence length="436" mass="49302">MKQNPLHLKNRIVFFVVAIVILAVLTSSKLYFSYHMVNQSATTAIAKQYVGIAERIAGGLDKELYGKFLQTKQYGEERERISQYLKQFREPTGALFVYILMLDDSDVAKAMVSSIPEGVRDLPIGGACTVPAEQVKQAKQGMSYYTGIIRDEVHSVSYLSVGVPFYGADGEMMGVVGIDVPAERVEHVGGQVVKSNGLAFGIDILFAVVLLASVFFLNMWYKRRLRRDLKESESVYITELGKVTESIKLSRHDMMNHLQVLRGLLEMKYYDRAFDYLKRMSSDSKPLDLSMRIKNPVLMVLFQSKWELARSKNIDIEFDTDLNEYDRVDALDLVKICSNLLDNAIEAADVYEGELPRMIRVICKAKRDSYIFAVENPALLSAKEQKCLFEQGYTTKSSPDKLRGNGLTIIKRTVEKYNGSIHVNCEDGKVFIQVTL</sequence>
<dbReference type="PANTHER" id="PTHR40448">
    <property type="entry name" value="TWO-COMPONENT SENSOR HISTIDINE KINASE"/>
    <property type="match status" value="1"/>
</dbReference>
<dbReference type="Gene3D" id="1.10.287.130">
    <property type="match status" value="1"/>
</dbReference>
<dbReference type="OrthoDB" id="3173688at2"/>
<evidence type="ECO:0000313" key="8">
    <source>
        <dbReference type="Proteomes" id="UP000266482"/>
    </source>
</evidence>
<dbReference type="CDD" id="cd18773">
    <property type="entry name" value="PDC1_HK_sensor"/>
    <property type="match status" value="1"/>
</dbReference>
<keyword evidence="1" id="KW-0597">Phosphoprotein</keyword>
<feature type="transmembrane region" description="Helical" evidence="4">
    <location>
        <begin position="198"/>
        <end position="221"/>
    </location>
</feature>
<keyword evidence="4" id="KW-0472">Membrane</keyword>
<keyword evidence="8" id="KW-1185">Reference proteome</keyword>
<evidence type="ECO:0000256" key="2">
    <source>
        <dbReference type="ARBA" id="ARBA00022679"/>
    </source>
</evidence>
<dbReference type="CDD" id="cd16935">
    <property type="entry name" value="HATPase_AgrC-ComD-like"/>
    <property type="match status" value="1"/>
</dbReference>
<keyword evidence="4" id="KW-1133">Transmembrane helix</keyword>
<organism evidence="7 8">
    <name type="scientific">Paenibacillus nanensis</name>
    <dbReference type="NCBI Taxonomy" id="393251"/>
    <lineage>
        <taxon>Bacteria</taxon>
        <taxon>Bacillati</taxon>
        <taxon>Bacillota</taxon>
        <taxon>Bacilli</taxon>
        <taxon>Bacillales</taxon>
        <taxon>Paenibacillaceae</taxon>
        <taxon>Paenibacillus</taxon>
    </lineage>
</organism>
<evidence type="ECO:0000259" key="6">
    <source>
        <dbReference type="Pfam" id="PF14689"/>
    </source>
</evidence>
<dbReference type="InterPro" id="IPR029151">
    <property type="entry name" value="Sensor-like_sf"/>
</dbReference>
<dbReference type="InterPro" id="IPR036890">
    <property type="entry name" value="HATPase_C_sf"/>
</dbReference>
<dbReference type="SUPFAM" id="SSF55874">
    <property type="entry name" value="ATPase domain of HSP90 chaperone/DNA topoisomerase II/histidine kinase"/>
    <property type="match status" value="1"/>
</dbReference>
<evidence type="ECO:0000256" key="3">
    <source>
        <dbReference type="ARBA" id="ARBA00022777"/>
    </source>
</evidence>
<gene>
    <name evidence="7" type="ORF">D3P08_00645</name>
</gene>
<dbReference type="EMBL" id="QXQA01000001">
    <property type="protein sequence ID" value="RIX60130.1"/>
    <property type="molecule type" value="Genomic_DNA"/>
</dbReference>
<dbReference type="GO" id="GO:0000155">
    <property type="term" value="F:phosphorelay sensor kinase activity"/>
    <property type="evidence" value="ECO:0007669"/>
    <property type="project" value="InterPro"/>
</dbReference>
<protein>
    <submittedName>
        <fullName evidence="7">GHKL domain-containing protein</fullName>
    </submittedName>
</protein>
<keyword evidence="4" id="KW-0812">Transmembrane</keyword>
<feature type="transmembrane region" description="Helical" evidence="4">
    <location>
        <begin position="12"/>
        <end position="32"/>
    </location>
</feature>
<comment type="caution">
    <text evidence="7">The sequence shown here is derived from an EMBL/GenBank/DDBJ whole genome shotgun (WGS) entry which is preliminary data.</text>
</comment>
<dbReference type="SUPFAM" id="SSF103190">
    <property type="entry name" value="Sensory domain-like"/>
    <property type="match status" value="1"/>
</dbReference>
<dbReference type="RefSeq" id="WP_119597505.1">
    <property type="nucleotide sequence ID" value="NZ_QXQA01000001.1"/>
</dbReference>
<dbReference type="Gene3D" id="3.30.565.10">
    <property type="entry name" value="Histidine kinase-like ATPase, C-terminal domain"/>
    <property type="match status" value="1"/>
</dbReference>
<accession>A0A3A1VRJ6</accession>
<dbReference type="AlphaFoldDB" id="A0A3A1VRJ6"/>
<evidence type="ECO:0000256" key="1">
    <source>
        <dbReference type="ARBA" id="ARBA00022553"/>
    </source>
</evidence>
<evidence type="ECO:0000256" key="4">
    <source>
        <dbReference type="SAM" id="Phobius"/>
    </source>
</evidence>
<dbReference type="GO" id="GO:0042802">
    <property type="term" value="F:identical protein binding"/>
    <property type="evidence" value="ECO:0007669"/>
    <property type="project" value="TreeGrafter"/>
</dbReference>
<name>A0A3A1VRJ6_9BACL</name>
<evidence type="ECO:0000259" key="5">
    <source>
        <dbReference type="Pfam" id="PF14501"/>
    </source>
</evidence>
<evidence type="ECO:0000313" key="7">
    <source>
        <dbReference type="EMBL" id="RIX60130.1"/>
    </source>
</evidence>
<dbReference type="PANTHER" id="PTHR40448:SF1">
    <property type="entry name" value="TWO-COMPONENT SENSOR HISTIDINE KINASE"/>
    <property type="match status" value="1"/>
</dbReference>
<proteinExistence type="predicted"/>